<evidence type="ECO:0000313" key="3">
    <source>
        <dbReference type="Proteomes" id="UP000324233"/>
    </source>
</evidence>
<dbReference type="KEGG" id="agv:OJF2_30850"/>
<proteinExistence type="predicted"/>
<sequence length="266" mass="29125">MTTRREILAAVGGAGLATAWGEASAAPARPAPEGEGDRDLYELRRYLIDGDEQKHGLDAYLRDAAIPALNRLGVSPVGVFYPEKDPKVVYVLSRHKSADSLLACGQKLQADPEYLKAGAAFLDAPAEKPAYRRVESSVLHAFKGMPTIEPPPKSAGRILQLRIYESPSVKTNLKKIEMFNDAGEIALFRKVGLHPVCFGQAIFGDKLPNLTYMLAFESHAELDANWKTFITSPEWQALKGRAEYADRAILSGITNIILTPAEYSQV</sequence>
<evidence type="ECO:0000313" key="2">
    <source>
        <dbReference type="EMBL" id="QEH34545.1"/>
    </source>
</evidence>
<accession>A0A5B9W3A5</accession>
<dbReference type="InterPro" id="IPR006311">
    <property type="entry name" value="TAT_signal"/>
</dbReference>
<reference evidence="2 3" key="1">
    <citation type="submission" date="2019-08" db="EMBL/GenBank/DDBJ databases">
        <title>Deep-cultivation of Planctomycetes and their phenomic and genomic characterization uncovers novel biology.</title>
        <authorList>
            <person name="Wiegand S."/>
            <person name="Jogler M."/>
            <person name="Boedeker C."/>
            <person name="Pinto D."/>
            <person name="Vollmers J."/>
            <person name="Rivas-Marin E."/>
            <person name="Kohn T."/>
            <person name="Peeters S.H."/>
            <person name="Heuer A."/>
            <person name="Rast P."/>
            <person name="Oberbeckmann S."/>
            <person name="Bunk B."/>
            <person name="Jeske O."/>
            <person name="Meyerdierks A."/>
            <person name="Storesund J.E."/>
            <person name="Kallscheuer N."/>
            <person name="Luecker S."/>
            <person name="Lage O.M."/>
            <person name="Pohl T."/>
            <person name="Merkel B.J."/>
            <person name="Hornburger P."/>
            <person name="Mueller R.-W."/>
            <person name="Bruemmer F."/>
            <person name="Labrenz M."/>
            <person name="Spormann A.M."/>
            <person name="Op den Camp H."/>
            <person name="Overmann J."/>
            <person name="Amann R."/>
            <person name="Jetten M.S.M."/>
            <person name="Mascher T."/>
            <person name="Medema M.H."/>
            <person name="Devos D.P."/>
            <person name="Kaster A.-K."/>
            <person name="Ovreas L."/>
            <person name="Rohde M."/>
            <person name="Galperin M.Y."/>
            <person name="Jogler C."/>
        </authorList>
    </citation>
    <scope>NUCLEOTIDE SEQUENCE [LARGE SCALE GENOMIC DNA]</scope>
    <source>
        <strain evidence="2 3">OJF2</strain>
    </source>
</reference>
<dbReference type="PROSITE" id="PS51318">
    <property type="entry name" value="TAT"/>
    <property type="match status" value="1"/>
</dbReference>
<dbReference type="EMBL" id="CP042997">
    <property type="protein sequence ID" value="QEH34545.1"/>
    <property type="molecule type" value="Genomic_DNA"/>
</dbReference>
<dbReference type="SUPFAM" id="SSF54909">
    <property type="entry name" value="Dimeric alpha+beta barrel"/>
    <property type="match status" value="2"/>
</dbReference>
<dbReference type="Pfam" id="PF07978">
    <property type="entry name" value="NIPSNAP"/>
    <property type="match status" value="1"/>
</dbReference>
<name>A0A5B9W3A5_9BACT</name>
<dbReference type="AlphaFoldDB" id="A0A5B9W3A5"/>
<keyword evidence="3" id="KW-1185">Reference proteome</keyword>
<feature type="domain" description="NIPSNAP" evidence="1">
    <location>
        <begin position="160"/>
        <end position="265"/>
    </location>
</feature>
<dbReference type="OrthoDB" id="9809695at2"/>
<dbReference type="InterPro" id="IPR011008">
    <property type="entry name" value="Dimeric_a/b-barrel"/>
</dbReference>
<dbReference type="RefSeq" id="WP_148594453.1">
    <property type="nucleotide sequence ID" value="NZ_CP042997.1"/>
</dbReference>
<dbReference type="InterPro" id="IPR012577">
    <property type="entry name" value="NIPSNAP"/>
</dbReference>
<gene>
    <name evidence="2" type="ORF">OJF2_30850</name>
</gene>
<dbReference type="Gene3D" id="3.30.70.100">
    <property type="match status" value="2"/>
</dbReference>
<organism evidence="2 3">
    <name type="scientific">Aquisphaera giovannonii</name>
    <dbReference type="NCBI Taxonomy" id="406548"/>
    <lineage>
        <taxon>Bacteria</taxon>
        <taxon>Pseudomonadati</taxon>
        <taxon>Planctomycetota</taxon>
        <taxon>Planctomycetia</taxon>
        <taxon>Isosphaerales</taxon>
        <taxon>Isosphaeraceae</taxon>
        <taxon>Aquisphaera</taxon>
    </lineage>
</organism>
<protein>
    <recommendedName>
        <fullName evidence="1">NIPSNAP domain-containing protein</fullName>
    </recommendedName>
</protein>
<dbReference type="Proteomes" id="UP000324233">
    <property type="component" value="Chromosome"/>
</dbReference>
<evidence type="ECO:0000259" key="1">
    <source>
        <dbReference type="Pfam" id="PF07978"/>
    </source>
</evidence>